<evidence type="ECO:0000256" key="1">
    <source>
        <dbReference type="ARBA" id="ARBA00001974"/>
    </source>
</evidence>
<feature type="domain" description="Acyl-CoA dehydrogenase/oxidase C-terminal" evidence="6">
    <location>
        <begin position="77"/>
        <end position="178"/>
    </location>
</feature>
<accession>A0A8C3PQ76</accession>
<comment type="similarity">
    <text evidence="2">Belongs to the acyl-CoA dehydrogenase family.</text>
</comment>
<reference evidence="7" key="2">
    <citation type="submission" date="2025-09" db="UniProtKB">
        <authorList>
            <consortium name="Ensembl"/>
        </authorList>
    </citation>
    <scope>IDENTIFICATION</scope>
</reference>
<organism evidence="7 8">
    <name type="scientific">Calidris pygmaea</name>
    <name type="common">Spoon-billed sandpiper</name>
    <dbReference type="NCBI Taxonomy" id="425635"/>
    <lineage>
        <taxon>Eukaryota</taxon>
        <taxon>Metazoa</taxon>
        <taxon>Chordata</taxon>
        <taxon>Craniata</taxon>
        <taxon>Vertebrata</taxon>
        <taxon>Euteleostomi</taxon>
        <taxon>Archelosauria</taxon>
        <taxon>Archosauria</taxon>
        <taxon>Dinosauria</taxon>
        <taxon>Saurischia</taxon>
        <taxon>Theropoda</taxon>
        <taxon>Coelurosauria</taxon>
        <taxon>Aves</taxon>
        <taxon>Neognathae</taxon>
        <taxon>Neoaves</taxon>
        <taxon>Charadriiformes</taxon>
        <taxon>Scolopacidae</taxon>
        <taxon>Calidris</taxon>
    </lineage>
</organism>
<proteinExistence type="inferred from homology"/>
<name>A0A8C3PQ76_9CHAR</name>
<evidence type="ECO:0000256" key="3">
    <source>
        <dbReference type="ARBA" id="ARBA00022630"/>
    </source>
</evidence>
<sequence>MYFLLTRTNPDPKVPASKAVTGLIVEANSPGTQTGRKEMNMVQHCSDTRGIVFEDASPDRKCTNAEGPGCKIAIGAFAAGAVGLANKRALDEATRFALERKAFGKAIVEHQVVSFLLAEMATRVELAHAASQRAAREVGRSLPKAVLLQVSTEAVQILGQNGFNTEYPVEKLLRDAKIRWVSERENAIFMVMHKFYMK</sequence>
<reference evidence="7" key="1">
    <citation type="submission" date="2025-08" db="UniProtKB">
        <authorList>
            <consortium name="Ensembl"/>
        </authorList>
    </citation>
    <scope>IDENTIFICATION</scope>
</reference>
<dbReference type="InterPro" id="IPR036250">
    <property type="entry name" value="AcylCo_DH-like_C"/>
</dbReference>
<dbReference type="SUPFAM" id="SSF47203">
    <property type="entry name" value="Acyl-CoA dehydrogenase C-terminal domain-like"/>
    <property type="match status" value="1"/>
</dbReference>
<dbReference type="InterPro" id="IPR009075">
    <property type="entry name" value="AcylCo_DH/oxidase_C"/>
</dbReference>
<keyword evidence="5" id="KW-0560">Oxidoreductase</keyword>
<keyword evidence="3" id="KW-0285">Flavoprotein</keyword>
<evidence type="ECO:0000313" key="7">
    <source>
        <dbReference type="Ensembl" id="ENSCPGP00000018869.1"/>
    </source>
</evidence>
<dbReference type="AlphaFoldDB" id="A0A8C3PQ76"/>
<dbReference type="Gene3D" id="2.40.110.10">
    <property type="entry name" value="Butyryl-CoA Dehydrogenase, subunit A, domain 2"/>
    <property type="match status" value="1"/>
</dbReference>
<dbReference type="Pfam" id="PF00441">
    <property type="entry name" value="Acyl-CoA_dh_1"/>
    <property type="match status" value="1"/>
</dbReference>
<dbReference type="SUPFAM" id="SSF56645">
    <property type="entry name" value="Acyl-CoA dehydrogenase NM domain-like"/>
    <property type="match status" value="1"/>
</dbReference>
<dbReference type="Gene3D" id="1.20.140.10">
    <property type="entry name" value="Butyryl-CoA Dehydrogenase, subunit A, domain 3"/>
    <property type="match status" value="1"/>
</dbReference>
<dbReference type="PANTHER" id="PTHR43884">
    <property type="entry name" value="ACYL-COA DEHYDROGENASE"/>
    <property type="match status" value="1"/>
</dbReference>
<protein>
    <recommendedName>
        <fullName evidence="6">Acyl-CoA dehydrogenase/oxidase C-terminal domain-containing protein</fullName>
    </recommendedName>
</protein>
<dbReference type="PANTHER" id="PTHR43884:SF12">
    <property type="entry name" value="ISOVALERYL-COA DEHYDROGENASE, MITOCHONDRIAL-RELATED"/>
    <property type="match status" value="1"/>
</dbReference>
<dbReference type="GO" id="GO:0003995">
    <property type="term" value="F:acyl-CoA dehydrogenase activity"/>
    <property type="evidence" value="ECO:0007669"/>
    <property type="project" value="TreeGrafter"/>
</dbReference>
<dbReference type="InterPro" id="IPR009100">
    <property type="entry name" value="AcylCoA_DH/oxidase_NM_dom_sf"/>
</dbReference>
<evidence type="ECO:0000256" key="4">
    <source>
        <dbReference type="ARBA" id="ARBA00022827"/>
    </source>
</evidence>
<dbReference type="Ensembl" id="ENSCPGT00000020636.1">
    <property type="protein sequence ID" value="ENSCPGP00000018869.1"/>
    <property type="gene ID" value="ENSCPGG00000013184.1"/>
</dbReference>
<evidence type="ECO:0000259" key="6">
    <source>
        <dbReference type="Pfam" id="PF00441"/>
    </source>
</evidence>
<dbReference type="InterPro" id="IPR046373">
    <property type="entry name" value="Acyl-CoA_Oxase/DH_mid-dom_sf"/>
</dbReference>
<dbReference type="Proteomes" id="UP000694419">
    <property type="component" value="Unplaced"/>
</dbReference>
<keyword evidence="4" id="KW-0274">FAD</keyword>
<evidence type="ECO:0000256" key="5">
    <source>
        <dbReference type="ARBA" id="ARBA00023002"/>
    </source>
</evidence>
<evidence type="ECO:0000313" key="8">
    <source>
        <dbReference type="Proteomes" id="UP000694419"/>
    </source>
</evidence>
<keyword evidence="8" id="KW-1185">Reference proteome</keyword>
<evidence type="ECO:0000256" key="2">
    <source>
        <dbReference type="ARBA" id="ARBA00009347"/>
    </source>
</evidence>
<comment type="cofactor">
    <cofactor evidence="1">
        <name>FAD</name>
        <dbReference type="ChEBI" id="CHEBI:57692"/>
    </cofactor>
</comment>